<dbReference type="Gene3D" id="3.10.290.30">
    <property type="entry name" value="MM3350-like"/>
    <property type="match status" value="1"/>
</dbReference>
<sequence length="150" mass="16640">MLRALGLAHLYSFTVADGTEITPLDLWDGEAREGSLDREKTKLSRLAAGEQFAFLFDFGDDWSHLCTVAVDRIDPIDTLGLLELPTEPLPYYGWGDLPDQYGRRCVAEDGGSAVPDRLARPLAELALSLPWRGHANEAISPNFSMIFQFV</sequence>
<reference evidence="1 2" key="2">
    <citation type="submission" date="2020-03" db="EMBL/GenBank/DDBJ databases">
        <authorList>
            <person name="Ichikawa N."/>
            <person name="Kimura A."/>
            <person name="Kitahashi Y."/>
            <person name="Uohara A."/>
        </authorList>
    </citation>
    <scope>NUCLEOTIDE SEQUENCE [LARGE SCALE GENOMIC DNA]</scope>
    <source>
        <strain evidence="1 2">NBRC 105367</strain>
    </source>
</reference>
<name>A0A6F8YIR6_9ACTN</name>
<dbReference type="EMBL" id="AP022871">
    <property type="protein sequence ID" value="BCB85858.1"/>
    <property type="molecule type" value="Genomic_DNA"/>
</dbReference>
<reference evidence="1 2" key="1">
    <citation type="submission" date="2020-03" db="EMBL/GenBank/DDBJ databases">
        <title>Whole genome shotgun sequence of Phytohabitans suffuscus NBRC 105367.</title>
        <authorList>
            <person name="Komaki H."/>
            <person name="Tamura T."/>
        </authorList>
    </citation>
    <scope>NUCLEOTIDE SEQUENCE [LARGE SCALE GENOMIC DNA]</scope>
    <source>
        <strain evidence="1 2">NBRC 105367</strain>
    </source>
</reference>
<dbReference type="SUPFAM" id="SSF159941">
    <property type="entry name" value="MM3350-like"/>
    <property type="match status" value="1"/>
</dbReference>
<dbReference type="KEGG" id="psuu:Psuf_031710"/>
<dbReference type="Proteomes" id="UP000503011">
    <property type="component" value="Chromosome"/>
</dbReference>
<dbReference type="InterPro" id="IPR024047">
    <property type="entry name" value="MM3350-like_sf"/>
</dbReference>
<keyword evidence="2" id="KW-1185">Reference proteome</keyword>
<evidence type="ECO:0000313" key="1">
    <source>
        <dbReference type="EMBL" id="BCB85858.1"/>
    </source>
</evidence>
<proteinExistence type="predicted"/>
<dbReference type="AlphaFoldDB" id="A0A6F8YIR6"/>
<protein>
    <submittedName>
        <fullName evidence="1">Uncharacterized protein</fullName>
    </submittedName>
</protein>
<evidence type="ECO:0000313" key="2">
    <source>
        <dbReference type="Proteomes" id="UP000503011"/>
    </source>
</evidence>
<organism evidence="1 2">
    <name type="scientific">Phytohabitans suffuscus</name>
    <dbReference type="NCBI Taxonomy" id="624315"/>
    <lineage>
        <taxon>Bacteria</taxon>
        <taxon>Bacillati</taxon>
        <taxon>Actinomycetota</taxon>
        <taxon>Actinomycetes</taxon>
        <taxon>Micromonosporales</taxon>
        <taxon>Micromonosporaceae</taxon>
    </lineage>
</organism>
<gene>
    <name evidence="1" type="ORF">Psuf_031710</name>
</gene>
<accession>A0A6F8YIR6</accession>